<evidence type="ECO:0000256" key="1">
    <source>
        <dbReference type="ARBA" id="ARBA00022801"/>
    </source>
</evidence>
<dbReference type="InterPro" id="IPR007781">
    <property type="entry name" value="NAGLU"/>
</dbReference>
<evidence type="ECO:0000313" key="5">
    <source>
        <dbReference type="EMBL" id="RZC17072.1"/>
    </source>
</evidence>
<proteinExistence type="predicted"/>
<gene>
    <name evidence="5" type="ORF">D0Y65_010081</name>
</gene>
<dbReference type="Pfam" id="PF12972">
    <property type="entry name" value="NAGLU_C"/>
    <property type="match status" value="2"/>
</dbReference>
<dbReference type="EC" id="3.2.1.50" evidence="5"/>
<accession>A0A445L1Q0</accession>
<keyword evidence="5" id="KW-0326">Glycosidase</keyword>
<keyword evidence="2" id="KW-0732">Signal</keyword>
<feature type="chain" id="PRO_5019499786" evidence="2">
    <location>
        <begin position="22"/>
        <end position="318"/>
    </location>
</feature>
<keyword evidence="6" id="KW-1185">Reference proteome</keyword>
<feature type="domain" description="Alpha-N-acetylglucosaminidase C-terminal" evidence="4">
    <location>
        <begin position="240"/>
        <end position="303"/>
    </location>
</feature>
<comment type="caution">
    <text evidence="5">The sequence shown here is derived from an EMBL/GenBank/DDBJ whole genome shotgun (WGS) entry which is preliminary data.</text>
</comment>
<evidence type="ECO:0000256" key="2">
    <source>
        <dbReference type="SAM" id="SignalP"/>
    </source>
</evidence>
<dbReference type="InterPro" id="IPR029018">
    <property type="entry name" value="Hex-like_dom2"/>
</dbReference>
<dbReference type="PANTHER" id="PTHR12872">
    <property type="entry name" value="ALPHA-N-ACETYLGLUCOSAMINIDASE"/>
    <property type="match status" value="1"/>
</dbReference>
<sequence>MKIPFPAIYLIFTFSLPSSTGAGIDTISRLIRIQDRERAPPSVRRVWRPPPPIAFSLLQLPIPDSQQEAMRWRILLQDQKPSFFQNTREYSSNSVCYLIEGTTGVDIVAGLHWYLKHWRGSHVSWDKRDGTPYITPFTIALMEHIQVLAKYANELFFKACHDGFLLGPWLESAKQLAQNEEQERQFEWNARTQITMLFDNSDEEASLLRDYGMNNSQYLAILFNLAFSREMKQVLERASTYVPRAAIYFKYLRESLENGEDFKLTEWRREWIKLTNEWQKRRNIFTTESRGDALNTSRWLFNKYPNLRNSERKLILEY</sequence>
<evidence type="ECO:0000259" key="4">
    <source>
        <dbReference type="Pfam" id="PF12972"/>
    </source>
</evidence>
<evidence type="ECO:0000259" key="3">
    <source>
        <dbReference type="Pfam" id="PF12971"/>
    </source>
</evidence>
<reference evidence="5 6" key="1">
    <citation type="submission" date="2018-09" db="EMBL/GenBank/DDBJ databases">
        <title>A high-quality reference genome of wild soybean provides a powerful tool to mine soybean genomes.</title>
        <authorList>
            <person name="Xie M."/>
            <person name="Chung C.Y.L."/>
            <person name="Li M.-W."/>
            <person name="Wong F.-L."/>
            <person name="Chan T.-F."/>
            <person name="Lam H.-M."/>
        </authorList>
    </citation>
    <scope>NUCLEOTIDE SEQUENCE [LARGE SCALE GENOMIC DNA]</scope>
    <source>
        <strain evidence="6">cv. W05</strain>
        <tissue evidence="5">Hypocotyl of etiolated seedlings</tissue>
    </source>
</reference>
<organism evidence="5 6">
    <name type="scientific">Glycine soja</name>
    <name type="common">Wild soybean</name>
    <dbReference type="NCBI Taxonomy" id="3848"/>
    <lineage>
        <taxon>Eukaryota</taxon>
        <taxon>Viridiplantae</taxon>
        <taxon>Streptophyta</taxon>
        <taxon>Embryophyta</taxon>
        <taxon>Tracheophyta</taxon>
        <taxon>Spermatophyta</taxon>
        <taxon>Magnoliopsida</taxon>
        <taxon>eudicotyledons</taxon>
        <taxon>Gunneridae</taxon>
        <taxon>Pentapetalae</taxon>
        <taxon>rosids</taxon>
        <taxon>fabids</taxon>
        <taxon>Fabales</taxon>
        <taxon>Fabaceae</taxon>
        <taxon>Papilionoideae</taxon>
        <taxon>50 kb inversion clade</taxon>
        <taxon>NPAAA clade</taxon>
        <taxon>indigoferoid/millettioid clade</taxon>
        <taxon>Phaseoleae</taxon>
        <taxon>Glycine</taxon>
        <taxon>Glycine subgen. Soja</taxon>
    </lineage>
</organism>
<dbReference type="Gene3D" id="1.20.120.670">
    <property type="entry name" value="N-acetyl-b-d-glucoasminidase"/>
    <property type="match status" value="1"/>
</dbReference>
<dbReference type="GO" id="GO:0004561">
    <property type="term" value="F:alpha-N-acetylglucosaminidase activity"/>
    <property type="evidence" value="ECO:0007669"/>
    <property type="project" value="UniProtKB-EC"/>
</dbReference>
<protein>
    <submittedName>
        <fullName evidence="5">Alpha-N-acetylglucosaminidase</fullName>
        <ecNumber evidence="5">3.2.1.50</ecNumber>
    </submittedName>
</protein>
<dbReference type="AlphaFoldDB" id="A0A445L1Q0"/>
<feature type="signal peptide" evidence="2">
    <location>
        <begin position="1"/>
        <end position="21"/>
    </location>
</feature>
<dbReference type="PANTHER" id="PTHR12872:SF3">
    <property type="entry name" value="ALPHA-N-ACETYLGLUCOSAMINIDASE"/>
    <property type="match status" value="1"/>
</dbReference>
<feature type="domain" description="Alpha-N-acetylglucosaminidase N-terminal" evidence="3">
    <location>
        <begin position="98"/>
        <end position="128"/>
    </location>
</feature>
<dbReference type="Pfam" id="PF12971">
    <property type="entry name" value="NAGLU_N"/>
    <property type="match status" value="1"/>
</dbReference>
<dbReference type="InterPro" id="IPR024732">
    <property type="entry name" value="NAGLU_C"/>
</dbReference>
<name>A0A445L1Q0_GLYSO</name>
<dbReference type="InterPro" id="IPR024240">
    <property type="entry name" value="NAGLU_N"/>
</dbReference>
<evidence type="ECO:0000313" key="6">
    <source>
        <dbReference type="Proteomes" id="UP000289340"/>
    </source>
</evidence>
<dbReference type="Gene3D" id="3.30.379.10">
    <property type="entry name" value="Chitobiase/beta-hexosaminidase domain 2-like"/>
    <property type="match status" value="1"/>
</dbReference>
<feature type="domain" description="Alpha-N-acetylglucosaminidase C-terminal" evidence="4">
    <location>
        <begin position="159"/>
        <end position="213"/>
    </location>
</feature>
<dbReference type="EMBL" id="QZWG01000004">
    <property type="protein sequence ID" value="RZC17072.1"/>
    <property type="molecule type" value="Genomic_DNA"/>
</dbReference>
<dbReference type="Proteomes" id="UP000289340">
    <property type="component" value="Chromosome 4"/>
</dbReference>
<keyword evidence="1 5" id="KW-0378">Hydrolase</keyword>